<dbReference type="EC" id="6.2.1.26" evidence="3"/>
<dbReference type="AlphaFoldDB" id="A0A9E7BZB3"/>
<dbReference type="GO" id="GO:0008756">
    <property type="term" value="F:o-succinylbenzoate-CoA ligase activity"/>
    <property type="evidence" value="ECO:0007669"/>
    <property type="project" value="UniProtKB-EC"/>
</dbReference>
<dbReference type="Pfam" id="PF00501">
    <property type="entry name" value="AMP-binding"/>
    <property type="match status" value="1"/>
</dbReference>
<dbReference type="PROSITE" id="PS00455">
    <property type="entry name" value="AMP_BINDING"/>
    <property type="match status" value="1"/>
</dbReference>
<dbReference type="SUPFAM" id="SSF56801">
    <property type="entry name" value="Acetyl-CoA synthetase-like"/>
    <property type="match status" value="1"/>
</dbReference>
<organism evidence="3 4">
    <name type="scientific">Capillimicrobium parvum</name>
    <dbReference type="NCBI Taxonomy" id="2884022"/>
    <lineage>
        <taxon>Bacteria</taxon>
        <taxon>Bacillati</taxon>
        <taxon>Actinomycetota</taxon>
        <taxon>Thermoleophilia</taxon>
        <taxon>Solirubrobacterales</taxon>
        <taxon>Capillimicrobiaceae</taxon>
        <taxon>Capillimicrobium</taxon>
    </lineage>
</organism>
<accession>A0A9E7BZB3</accession>
<name>A0A9E7BZB3_9ACTN</name>
<proteinExistence type="predicted"/>
<dbReference type="InterPro" id="IPR000873">
    <property type="entry name" value="AMP-dep_synth/lig_dom"/>
</dbReference>
<gene>
    <name evidence="3" type="primary">menE_1</name>
    <name evidence="3" type="ORF">DSM104329_00772</name>
</gene>
<evidence type="ECO:0000256" key="1">
    <source>
        <dbReference type="SAM" id="MobiDB-lite"/>
    </source>
</evidence>
<keyword evidence="4" id="KW-1185">Reference proteome</keyword>
<dbReference type="InterPro" id="IPR020845">
    <property type="entry name" value="AMP-binding_CS"/>
</dbReference>
<dbReference type="PANTHER" id="PTHR24096:SF420">
    <property type="entry name" value="LONG-CHAIN-FATTY-ACID--COA LIGASE-RELATED"/>
    <property type="match status" value="1"/>
</dbReference>
<feature type="region of interest" description="Disordered" evidence="1">
    <location>
        <begin position="591"/>
        <end position="618"/>
    </location>
</feature>
<evidence type="ECO:0000313" key="3">
    <source>
        <dbReference type="EMBL" id="UGS34394.1"/>
    </source>
</evidence>
<feature type="domain" description="AMP-dependent synthetase/ligase" evidence="2">
    <location>
        <begin position="43"/>
        <end position="420"/>
    </location>
</feature>
<dbReference type="Gene3D" id="3.40.50.12780">
    <property type="entry name" value="N-terminal domain of ligase-like"/>
    <property type="match status" value="1"/>
</dbReference>
<keyword evidence="3" id="KW-0436">Ligase</keyword>
<dbReference type="Proteomes" id="UP001162834">
    <property type="component" value="Chromosome"/>
</dbReference>
<dbReference type="PANTHER" id="PTHR24096">
    <property type="entry name" value="LONG-CHAIN-FATTY-ACID--COA LIGASE"/>
    <property type="match status" value="1"/>
</dbReference>
<reference evidence="3" key="1">
    <citation type="journal article" date="2022" name="Int. J. Syst. Evol. Microbiol.">
        <title>Pseudomonas aegrilactucae sp. nov. and Pseudomonas morbosilactucae sp. nov., pathogens causing bacterial rot of lettuce in Japan.</title>
        <authorList>
            <person name="Sawada H."/>
            <person name="Fujikawa T."/>
            <person name="Satou M."/>
        </authorList>
    </citation>
    <scope>NUCLEOTIDE SEQUENCE</scope>
    <source>
        <strain evidence="3">0166_1</strain>
    </source>
</reference>
<evidence type="ECO:0000313" key="4">
    <source>
        <dbReference type="Proteomes" id="UP001162834"/>
    </source>
</evidence>
<dbReference type="InterPro" id="IPR042099">
    <property type="entry name" value="ANL_N_sf"/>
</dbReference>
<sequence length="618" mass="65782">MTAGATRVFATPRVLVEDRGDVVLLRSADELGEHAPTLGHLLRRHGERAPDALLAAQRHDGGWRRLTWGDARHAADAVGQAMLDRGLGADRPLMILSGNSIEHLVMALGAHTTGVPVIPVSTAYSLASRDHARIRAIAALCSPGMVFADDPGPYGAALDAVAAPGRVEVVARGQRAGAVRFDDLVRTPAGPDVERAFAAVTPQSVAKLLFTSGSTGVPKGVVNTHGMLCSNQQAIGQVWPFMAGEPPVLVDWLPWSHTFGGNHNLGQVLAFGGSIHIDDAKPTAEDFPRSIAALRAIRPTVYYNVPAGYAQLACALEDDHGFARAFFSRLRFMFSAAAALEPALWDRLRAVADAASDHDVPLIAGWGATETGPGLTAAHWHPAARGCIGLPLPGVTLKLVARDTRWEAMAKGPGITPGYFGQPGLTAQTFDSDGFFRTGDACRFVDETDPHQGLVFDGRLGEDFKLVTGTWVRAGRLRTALLAEAGVLADAVIAGENERFVGALAWVDQTRARRRYGGERPVALDHPGLRDDLARALQALNEGQGSASRIERLVLLDEPPSIDSGEVTDKGSLNRRAVLQRRGSALAELFGDPASRQMVEPDRAQTSVQGHPEPARPA</sequence>
<evidence type="ECO:0000259" key="2">
    <source>
        <dbReference type="Pfam" id="PF00501"/>
    </source>
</evidence>
<dbReference type="EMBL" id="CP087164">
    <property type="protein sequence ID" value="UGS34394.1"/>
    <property type="molecule type" value="Genomic_DNA"/>
</dbReference>
<dbReference type="KEGG" id="sbae:DSM104329_00772"/>
<protein>
    <submittedName>
        <fullName evidence="3">2-succinylbenzoate--CoA ligase</fullName>
        <ecNumber evidence="3">6.2.1.26</ecNumber>
    </submittedName>
</protein>
<dbReference type="RefSeq" id="WP_259314070.1">
    <property type="nucleotide sequence ID" value="NZ_CP087164.1"/>
</dbReference>